<feature type="region of interest" description="Disordered" evidence="1">
    <location>
        <begin position="557"/>
        <end position="623"/>
    </location>
</feature>
<reference evidence="3" key="2">
    <citation type="submission" date="2023-06" db="EMBL/GenBank/DDBJ databases">
        <authorList>
            <consortium name="Lawrence Berkeley National Laboratory"/>
            <person name="Haridas S."/>
            <person name="Hensen N."/>
            <person name="Bonometti L."/>
            <person name="Westerberg I."/>
            <person name="Brannstrom I.O."/>
            <person name="Guillou S."/>
            <person name="Cros-Aarteil S."/>
            <person name="Calhoun S."/>
            <person name="Kuo A."/>
            <person name="Mondo S."/>
            <person name="Pangilinan J."/>
            <person name="Riley R."/>
            <person name="Labutti K."/>
            <person name="Andreopoulos B."/>
            <person name="Lipzen A."/>
            <person name="Chen C."/>
            <person name="Yanf M."/>
            <person name="Daum C."/>
            <person name="Ng V."/>
            <person name="Clum A."/>
            <person name="Steindorff A."/>
            <person name="Ohm R."/>
            <person name="Martin F."/>
            <person name="Silar P."/>
            <person name="Natvig D."/>
            <person name="Lalanne C."/>
            <person name="Gautier V."/>
            <person name="Ament-Velasquez S.L."/>
            <person name="Kruys A."/>
            <person name="Hutchinson M.I."/>
            <person name="Powell A.J."/>
            <person name="Barry K."/>
            <person name="Miller A.N."/>
            <person name="Grigoriev I.V."/>
            <person name="Debuchy R."/>
            <person name="Gladieux P."/>
            <person name="Thoren M.H."/>
            <person name="Johannesson H."/>
        </authorList>
    </citation>
    <scope>NUCLEOTIDE SEQUENCE</scope>
    <source>
        <strain evidence="3">CBS 958.72</strain>
    </source>
</reference>
<sequence>MDPLWVSALLVVGSIEAGRIGLASTINDLTAILDRSVRDVRDAPADVAAVLRELSALNLGLELVDAKWSTGSERAVIPDNLLSQIRSAIDNCSDAVDQIQAHVPKGGPPWAMAGGTKMQEFRSTLIILVSTLIPVVNLVTLPIMINSRENVVYSEDTGHNTDRILQEIRNLGAKMKGMAGESPAAHTRYPTSSRARSTRLGLPQDFILERYLEELSSYAETVDDLPSTDSSVTLVGSSASANIVAAAAAEQFAEIFMEQPLIGGLCTDALESGIIGPEKLGRNLRKLLRRFGGELKAEASNAGDVVAAKLVRSRASQISRAIQETPGQLSVPKTSRQLRGEFLQPLNRMKVDNLRLVEDFLQNLEPSPAGADEAVEGDETDAVSSEDELDNDDEHWDANKDELPALAAMKQFILRSIAFQNLQTRLSDLLSPTFTSEVRKLVQIEVSKVPATASPYREARLLYLKELELDLGMNDIVAVELHVHKTSSYLDRAKRAVERATREKWDWWPLADAHPPANAQKACIHWTCTCGERRFREVPPDLAIPLKRLVTKFGTARGGGAFNTRPPNNSTPTAPHGSQLRPPPPAHHRQAQGLSPPPLIPGAAQASSAGQTQTQPTGSVSGMPAPPLASSLWVFLAVEVRGDYQLAQIPVTNISDDAFFQTLRARYREMRGLFRRLFSFRVYHHCEFAHVERIGIDAYAPGDLRPSFPDPSDAAYAFAPKPPKPVPPINAHEFNRRFYACLRTGPHSHLRHYLPGGGHRNACARYAGVRGALDRIPKRRSLLSTRARDREVVWGLVAVERPSLARVFAYHVLALAGPFAFWVLWQTKQGHGDDWQNASIPFAVVCVLLSMFWFPLLQKA</sequence>
<dbReference type="AlphaFoldDB" id="A0AAE0K851"/>
<reference evidence="3" key="1">
    <citation type="journal article" date="2023" name="Mol. Phylogenet. Evol.">
        <title>Genome-scale phylogeny and comparative genomics of the fungal order Sordariales.</title>
        <authorList>
            <person name="Hensen N."/>
            <person name="Bonometti L."/>
            <person name="Westerberg I."/>
            <person name="Brannstrom I.O."/>
            <person name="Guillou S."/>
            <person name="Cros-Aarteil S."/>
            <person name="Calhoun S."/>
            <person name="Haridas S."/>
            <person name="Kuo A."/>
            <person name="Mondo S."/>
            <person name="Pangilinan J."/>
            <person name="Riley R."/>
            <person name="LaButti K."/>
            <person name="Andreopoulos B."/>
            <person name="Lipzen A."/>
            <person name="Chen C."/>
            <person name="Yan M."/>
            <person name="Daum C."/>
            <person name="Ng V."/>
            <person name="Clum A."/>
            <person name="Steindorff A."/>
            <person name="Ohm R.A."/>
            <person name="Martin F."/>
            <person name="Silar P."/>
            <person name="Natvig D.O."/>
            <person name="Lalanne C."/>
            <person name="Gautier V."/>
            <person name="Ament-Velasquez S.L."/>
            <person name="Kruys A."/>
            <person name="Hutchinson M.I."/>
            <person name="Powell A.J."/>
            <person name="Barry K."/>
            <person name="Miller A.N."/>
            <person name="Grigoriev I.V."/>
            <person name="Debuchy R."/>
            <person name="Gladieux P."/>
            <person name="Hiltunen Thoren M."/>
            <person name="Johannesson H."/>
        </authorList>
    </citation>
    <scope>NUCLEOTIDE SEQUENCE</scope>
    <source>
        <strain evidence="3">CBS 958.72</strain>
    </source>
</reference>
<gene>
    <name evidence="3" type="ORF">B0T24DRAFT_667853</name>
</gene>
<feature type="transmembrane region" description="Helical" evidence="2">
    <location>
        <begin position="807"/>
        <end position="825"/>
    </location>
</feature>
<dbReference type="EMBL" id="JAULSN010000005">
    <property type="protein sequence ID" value="KAK3371135.1"/>
    <property type="molecule type" value="Genomic_DNA"/>
</dbReference>
<keyword evidence="4" id="KW-1185">Reference proteome</keyword>
<accession>A0AAE0K851</accession>
<evidence type="ECO:0008006" key="5">
    <source>
        <dbReference type="Google" id="ProtNLM"/>
    </source>
</evidence>
<evidence type="ECO:0000256" key="1">
    <source>
        <dbReference type="SAM" id="MobiDB-lite"/>
    </source>
</evidence>
<organism evidence="3 4">
    <name type="scientific">Lasiosphaeria ovina</name>
    <dbReference type="NCBI Taxonomy" id="92902"/>
    <lineage>
        <taxon>Eukaryota</taxon>
        <taxon>Fungi</taxon>
        <taxon>Dikarya</taxon>
        <taxon>Ascomycota</taxon>
        <taxon>Pezizomycotina</taxon>
        <taxon>Sordariomycetes</taxon>
        <taxon>Sordariomycetidae</taxon>
        <taxon>Sordariales</taxon>
        <taxon>Lasiosphaeriaceae</taxon>
        <taxon>Lasiosphaeria</taxon>
    </lineage>
</organism>
<keyword evidence="2" id="KW-1133">Transmembrane helix</keyword>
<evidence type="ECO:0000313" key="3">
    <source>
        <dbReference type="EMBL" id="KAK3371135.1"/>
    </source>
</evidence>
<protein>
    <recommendedName>
        <fullName evidence="5">Fungal N-terminal domain-containing protein</fullName>
    </recommendedName>
</protein>
<name>A0AAE0K851_9PEZI</name>
<feature type="compositionally biased region" description="Acidic residues" evidence="1">
    <location>
        <begin position="373"/>
        <end position="392"/>
    </location>
</feature>
<keyword evidence="2" id="KW-0812">Transmembrane</keyword>
<feature type="region of interest" description="Disordered" evidence="1">
    <location>
        <begin position="366"/>
        <end position="392"/>
    </location>
</feature>
<proteinExistence type="predicted"/>
<evidence type="ECO:0000256" key="2">
    <source>
        <dbReference type="SAM" id="Phobius"/>
    </source>
</evidence>
<feature type="compositionally biased region" description="Low complexity" evidence="1">
    <location>
        <begin position="601"/>
        <end position="619"/>
    </location>
</feature>
<evidence type="ECO:0000313" key="4">
    <source>
        <dbReference type="Proteomes" id="UP001287356"/>
    </source>
</evidence>
<keyword evidence="2" id="KW-0472">Membrane</keyword>
<comment type="caution">
    <text evidence="3">The sequence shown here is derived from an EMBL/GenBank/DDBJ whole genome shotgun (WGS) entry which is preliminary data.</text>
</comment>
<feature type="transmembrane region" description="Helical" evidence="2">
    <location>
        <begin position="837"/>
        <end position="856"/>
    </location>
</feature>
<dbReference type="Proteomes" id="UP001287356">
    <property type="component" value="Unassembled WGS sequence"/>
</dbReference>